<reference evidence="2 3" key="1">
    <citation type="submission" date="2014-06" db="EMBL/GenBank/DDBJ databases">
        <authorList>
            <person name="Urmite Genomes Urmite Genomes"/>
        </authorList>
    </citation>
    <scope>NUCLEOTIDE SEQUENCE [LARGE SCALE GENOMIC DNA]</scope>
</reference>
<dbReference type="EMBL" id="CCSB01000001">
    <property type="protein sequence ID" value="CDZ76810.1"/>
    <property type="molecule type" value="Genomic_DNA"/>
</dbReference>
<keyword evidence="1" id="KW-0812">Transmembrane</keyword>
<dbReference type="AlphaFoldDB" id="A0A078KQX1"/>
<accession>A0A078KQX1</accession>
<dbReference type="RefSeq" id="WP_043873263.1">
    <property type="nucleotide sequence ID" value="NZ_CCVW01000001.1"/>
</dbReference>
<proteinExistence type="predicted"/>
<evidence type="ECO:0000313" key="2">
    <source>
        <dbReference type="EMBL" id="CDZ76810.1"/>
    </source>
</evidence>
<feature type="transmembrane region" description="Helical" evidence="1">
    <location>
        <begin position="12"/>
        <end position="31"/>
    </location>
</feature>
<keyword evidence="1" id="KW-0472">Membrane</keyword>
<keyword evidence="1" id="KW-1133">Transmembrane helix</keyword>
<organism evidence="2 3">
    <name type="scientific">Legionella massiliensis</name>
    <dbReference type="NCBI Taxonomy" id="1034943"/>
    <lineage>
        <taxon>Bacteria</taxon>
        <taxon>Pseudomonadati</taxon>
        <taxon>Pseudomonadota</taxon>
        <taxon>Gammaproteobacteria</taxon>
        <taxon>Legionellales</taxon>
        <taxon>Legionellaceae</taxon>
        <taxon>Legionella</taxon>
    </lineage>
</organism>
<protein>
    <submittedName>
        <fullName evidence="2">Uncharacterized protein</fullName>
    </submittedName>
</protein>
<dbReference type="Proteomes" id="UP000044071">
    <property type="component" value="Unassembled WGS sequence"/>
</dbReference>
<gene>
    <name evidence="2" type="ORF">BN59_01086</name>
</gene>
<evidence type="ECO:0000313" key="3">
    <source>
        <dbReference type="Proteomes" id="UP000044071"/>
    </source>
</evidence>
<evidence type="ECO:0000256" key="1">
    <source>
        <dbReference type="SAM" id="Phobius"/>
    </source>
</evidence>
<name>A0A078KQX1_9GAMM</name>
<keyword evidence="3" id="KW-1185">Reference proteome</keyword>
<sequence length="219" mass="24920">MSKLWDWANRGCIAWTIGTIVYLIVCLFNLVPTYETKFIKKNSVIPKINLFPGQKIQLTFDSVEHIDSTEITKVIWQIAYSERKKFTANELYPTIVLPPSDAGIFNLSLQIFLQNNETIEGVTNLNIVQPTPTVMKITEESKIMLNNSDYPIINSSDDELEIYSAENQWIKKTINKNGASSYLKLNPGDQISPINNEIIIRSAKNPNKLESYSSVPFKK</sequence>